<name>A0A0C2IX09_THEKT</name>
<accession>A0A0C2IX09</accession>
<evidence type="ECO:0000313" key="2">
    <source>
        <dbReference type="Proteomes" id="UP000031668"/>
    </source>
</evidence>
<organism evidence="1 2">
    <name type="scientific">Thelohanellus kitauei</name>
    <name type="common">Myxosporean</name>
    <dbReference type="NCBI Taxonomy" id="669202"/>
    <lineage>
        <taxon>Eukaryota</taxon>
        <taxon>Metazoa</taxon>
        <taxon>Cnidaria</taxon>
        <taxon>Myxozoa</taxon>
        <taxon>Myxosporea</taxon>
        <taxon>Bivalvulida</taxon>
        <taxon>Platysporina</taxon>
        <taxon>Myxobolidae</taxon>
        <taxon>Thelohanellus</taxon>
    </lineage>
</organism>
<reference evidence="1 2" key="1">
    <citation type="journal article" date="2014" name="Genome Biol. Evol.">
        <title>The genome of the myxosporean Thelohanellus kitauei shows adaptations to nutrient acquisition within its fish host.</title>
        <authorList>
            <person name="Yang Y."/>
            <person name="Xiong J."/>
            <person name="Zhou Z."/>
            <person name="Huo F."/>
            <person name="Miao W."/>
            <person name="Ran C."/>
            <person name="Liu Y."/>
            <person name="Zhang J."/>
            <person name="Feng J."/>
            <person name="Wang M."/>
            <person name="Wang M."/>
            <person name="Wang L."/>
            <person name="Yao B."/>
        </authorList>
    </citation>
    <scope>NUCLEOTIDE SEQUENCE [LARGE SCALE GENOMIC DNA]</scope>
    <source>
        <strain evidence="1">Wuqing</strain>
    </source>
</reference>
<dbReference type="AlphaFoldDB" id="A0A0C2IX09"/>
<dbReference type="EMBL" id="JWZT01002262">
    <property type="protein sequence ID" value="KII69879.1"/>
    <property type="molecule type" value="Genomic_DNA"/>
</dbReference>
<comment type="caution">
    <text evidence="1">The sequence shown here is derived from an EMBL/GenBank/DDBJ whole genome shotgun (WGS) entry which is preliminary data.</text>
</comment>
<sequence>MEESDLFAIYLNKKTNTTIKNEKDAKNLDLNCFEKMCRIEIVRNEYSYIVEALIDMLRLLIDILYSRVNDPKTIFDFDTNIAIACPREFVSNRLVFSNTKTFKFENYYSPWFSLMAFIDNDKATTRSILNILSEGGHIVLYDNDSAEIPSYTLFKHGEICYFYKISRIIIPESMYTIPCESVINKNSLNTKEFLALVKACRLAPKITDIASQTKLCAKNIKRNSLLFSYTKPEAKRSEKSEIIRDLLSIDHQRVLETGKTSGSESGDYLKILSQLSFLCCDLSPKHFQLFGIVRKTPFWSSRGPKTKIKLSNLFPRTPEPEDTVYEIYKKQGEPKVCLSELRDKHIQKMYDDSTLIPFAFEVDSTITLYQGQKLVSSKEVKNEAFDL</sequence>
<gene>
    <name evidence="1" type="ORF">RF11_15661</name>
</gene>
<keyword evidence="2" id="KW-1185">Reference proteome</keyword>
<dbReference type="Proteomes" id="UP000031668">
    <property type="component" value="Unassembled WGS sequence"/>
</dbReference>
<protein>
    <submittedName>
        <fullName evidence="1">Uncharacterized protein</fullName>
    </submittedName>
</protein>
<evidence type="ECO:0000313" key="1">
    <source>
        <dbReference type="EMBL" id="KII69879.1"/>
    </source>
</evidence>
<proteinExistence type="predicted"/>